<dbReference type="PRINTS" id="PR00069">
    <property type="entry name" value="ALDKETRDTASE"/>
</dbReference>
<evidence type="ECO:0000313" key="3">
    <source>
        <dbReference type="EMBL" id="PST41592.1"/>
    </source>
</evidence>
<sequence length="329" mass="37431">MEYVNLGKTDIKVAKVCLGCMGFGDPQAGMHSWTLSYEESKKIIKHALDQGINFFDTAMGYQGGTSEEYLGRAIKEFSKREDVVIATKFMPRSQEQINQGISAREHIETCINDSLKRLQMNYVDLYILHRWDNVTPIEETMEILNDLVKSKKVRAIGVSNCFAWQIARANEIAKNNGWATFQTIQGHYNLIFREEEREMKPYCDLMGVSMTPYSSLASGRLSRHPGETSKRLKEDAYAKGKYDESEKEDLVIIQRVEDLAQKRNCSMSEISLAWLLSKVASPVVGATKLSHIDTACKACDLKLTNEEMKYLEECYKPHPLVGVMKENNQ</sequence>
<evidence type="ECO:0000313" key="4">
    <source>
        <dbReference type="Proteomes" id="UP000241201"/>
    </source>
</evidence>
<dbReference type="InterPro" id="IPR036812">
    <property type="entry name" value="NAD(P)_OxRdtase_dom_sf"/>
</dbReference>
<dbReference type="EMBL" id="PYLP01000002">
    <property type="protein sequence ID" value="PST41592.1"/>
    <property type="molecule type" value="Genomic_DNA"/>
</dbReference>
<dbReference type="SUPFAM" id="SSF51430">
    <property type="entry name" value="NAD(P)-linked oxidoreductase"/>
    <property type="match status" value="1"/>
</dbReference>
<gene>
    <name evidence="3" type="ORF">C7U55_02065</name>
</gene>
<dbReference type="Proteomes" id="UP000241201">
    <property type="component" value="Unassembled WGS sequence"/>
</dbReference>
<name>A0A2T3G263_9FIRM</name>
<feature type="domain" description="NADP-dependent oxidoreductase" evidence="2">
    <location>
        <begin position="16"/>
        <end position="315"/>
    </location>
</feature>
<keyword evidence="1" id="KW-0560">Oxidoreductase</keyword>
<dbReference type="Gene3D" id="3.20.20.100">
    <property type="entry name" value="NADP-dependent oxidoreductase domain"/>
    <property type="match status" value="1"/>
</dbReference>
<dbReference type="InterPro" id="IPR020471">
    <property type="entry name" value="AKR"/>
</dbReference>
<organism evidence="3 4">
    <name type="scientific">Faecalibacillus faecis</name>
    <dbReference type="NCBI Taxonomy" id="1982628"/>
    <lineage>
        <taxon>Bacteria</taxon>
        <taxon>Bacillati</taxon>
        <taxon>Bacillota</taxon>
        <taxon>Erysipelotrichia</taxon>
        <taxon>Erysipelotrichales</taxon>
        <taxon>Coprobacillaceae</taxon>
        <taxon>Faecalibacillus</taxon>
    </lineage>
</organism>
<evidence type="ECO:0000259" key="2">
    <source>
        <dbReference type="Pfam" id="PF00248"/>
    </source>
</evidence>
<dbReference type="CDD" id="cd19079">
    <property type="entry name" value="AKR_EcYajO-like"/>
    <property type="match status" value="1"/>
</dbReference>
<dbReference type="InterPro" id="IPR023210">
    <property type="entry name" value="NADP_OxRdtase_dom"/>
</dbReference>
<keyword evidence="4" id="KW-1185">Reference proteome</keyword>
<dbReference type="GO" id="GO:0005829">
    <property type="term" value="C:cytosol"/>
    <property type="evidence" value="ECO:0007669"/>
    <property type="project" value="TreeGrafter"/>
</dbReference>
<evidence type="ECO:0000256" key="1">
    <source>
        <dbReference type="ARBA" id="ARBA00023002"/>
    </source>
</evidence>
<dbReference type="FunFam" id="3.20.20.100:FF:000004">
    <property type="entry name" value="Oxidoreductase, aldo/keto reductase"/>
    <property type="match status" value="1"/>
</dbReference>
<dbReference type="RefSeq" id="WP_106987127.1">
    <property type="nucleotide sequence ID" value="NZ_DBGDQT010000190.1"/>
</dbReference>
<proteinExistence type="predicted"/>
<accession>A0A2T3G263</accession>
<dbReference type="InterPro" id="IPR050523">
    <property type="entry name" value="AKR_Detox_Biosynth"/>
</dbReference>
<reference evidence="4" key="1">
    <citation type="submission" date="2018-03" db="EMBL/GenBank/DDBJ databases">
        <title>Lachnoclostridium SNUG30370 gen.nov., sp.nov., isolated from human faeces.</title>
        <authorList>
            <person name="Seo B."/>
            <person name="Jeon K."/>
            <person name="Ko G."/>
        </authorList>
    </citation>
    <scope>NUCLEOTIDE SEQUENCE [LARGE SCALE GENOMIC DNA]</scope>
    <source>
        <strain evidence="4">SNUG30370</strain>
    </source>
</reference>
<dbReference type="AlphaFoldDB" id="A0A2T3G263"/>
<dbReference type="GO" id="GO:0016491">
    <property type="term" value="F:oxidoreductase activity"/>
    <property type="evidence" value="ECO:0007669"/>
    <property type="project" value="UniProtKB-KW"/>
</dbReference>
<protein>
    <submittedName>
        <fullName evidence="3">Aldo/keto reductase</fullName>
    </submittedName>
</protein>
<dbReference type="PANTHER" id="PTHR43364:SF4">
    <property type="entry name" value="NAD(P)-LINKED OXIDOREDUCTASE SUPERFAMILY PROTEIN"/>
    <property type="match status" value="1"/>
</dbReference>
<dbReference type="Pfam" id="PF00248">
    <property type="entry name" value="Aldo_ket_red"/>
    <property type="match status" value="1"/>
</dbReference>
<dbReference type="GeneID" id="77469891"/>
<dbReference type="PANTHER" id="PTHR43364">
    <property type="entry name" value="NADH-SPECIFIC METHYLGLYOXAL REDUCTASE-RELATED"/>
    <property type="match status" value="1"/>
</dbReference>
<comment type="caution">
    <text evidence="3">The sequence shown here is derived from an EMBL/GenBank/DDBJ whole genome shotgun (WGS) entry which is preliminary data.</text>
</comment>